<accession>A0A4S8JEF3</accession>
<keyword evidence="8 9" id="KW-0472">Membrane</keyword>
<dbReference type="GO" id="GO:0000139">
    <property type="term" value="C:Golgi membrane"/>
    <property type="evidence" value="ECO:0007669"/>
    <property type="project" value="UniProtKB-SubCell"/>
</dbReference>
<evidence type="ECO:0000256" key="5">
    <source>
        <dbReference type="ARBA" id="ARBA00022729"/>
    </source>
</evidence>
<gene>
    <name evidence="10" type="ORF">C4D60_Mb07t10830</name>
</gene>
<dbReference type="GO" id="GO:0010008">
    <property type="term" value="C:endosome membrane"/>
    <property type="evidence" value="ECO:0007669"/>
    <property type="project" value="UniProtKB-SubCell"/>
</dbReference>
<evidence type="ECO:0000256" key="6">
    <source>
        <dbReference type="ARBA" id="ARBA00022753"/>
    </source>
</evidence>
<dbReference type="PANTHER" id="PTHR10766">
    <property type="entry name" value="TRANSMEMBRANE 9 SUPERFAMILY PROTEIN"/>
    <property type="match status" value="1"/>
</dbReference>
<comment type="subcellular location">
    <subcellularLocation>
        <location evidence="1">Endosome membrane</location>
        <topology evidence="1">Multi-pass membrane protein</topology>
    </subcellularLocation>
    <subcellularLocation>
        <location evidence="2">Golgi apparatus membrane</location>
        <topology evidence="2">Multi-pass membrane protein</topology>
    </subcellularLocation>
</comment>
<dbReference type="AlphaFoldDB" id="A0A4S8JEF3"/>
<keyword evidence="7 9" id="KW-1133">Transmembrane helix</keyword>
<proteinExistence type="inferred from homology"/>
<sequence>MEVISETEMKKMSRYEIVGFEVVPCSVKRDTTAMSNLSMYDKVDPVDCPLELDKSQAIQEQGKISFTYEVVFVKSDVRWPSRWDACLRMEGDKVHWFSIMNSLMVLFFPAGILFVIFLRTVRRDLTRYEELDEKSQAQMTE</sequence>
<comment type="similarity">
    <text evidence="3 9">Belongs to the nonaspanin (TM9SF) (TC 9.A.2) family.</text>
</comment>
<comment type="caution">
    <text evidence="9">Lacks conserved residue(s) required for the propagation of feature annotation.</text>
</comment>
<name>A0A4S8JEF3_MUSBA</name>
<feature type="transmembrane region" description="Helical" evidence="9">
    <location>
        <begin position="96"/>
        <end position="118"/>
    </location>
</feature>
<dbReference type="PANTHER" id="PTHR10766:SF163">
    <property type="entry name" value="TRANSMEMBRANE 9 SUPERFAMILY MEMBER 12"/>
    <property type="match status" value="1"/>
</dbReference>
<evidence type="ECO:0000256" key="8">
    <source>
        <dbReference type="ARBA" id="ARBA00023136"/>
    </source>
</evidence>
<dbReference type="EMBL" id="PYDT01000005">
    <property type="protein sequence ID" value="THU60267.1"/>
    <property type="molecule type" value="Genomic_DNA"/>
</dbReference>
<dbReference type="GO" id="GO:0072657">
    <property type="term" value="P:protein localization to membrane"/>
    <property type="evidence" value="ECO:0007669"/>
    <property type="project" value="TreeGrafter"/>
</dbReference>
<evidence type="ECO:0000256" key="2">
    <source>
        <dbReference type="ARBA" id="ARBA00004653"/>
    </source>
</evidence>
<keyword evidence="4 9" id="KW-0812">Transmembrane</keyword>
<dbReference type="Proteomes" id="UP000317650">
    <property type="component" value="Chromosome 7"/>
</dbReference>
<dbReference type="InterPro" id="IPR004240">
    <property type="entry name" value="EMP70"/>
</dbReference>
<evidence type="ECO:0000313" key="11">
    <source>
        <dbReference type="Proteomes" id="UP000317650"/>
    </source>
</evidence>
<protein>
    <recommendedName>
        <fullName evidence="9">Transmembrane 9 superfamily member</fullName>
    </recommendedName>
</protein>
<keyword evidence="6" id="KW-0967">Endosome</keyword>
<evidence type="ECO:0000313" key="10">
    <source>
        <dbReference type="EMBL" id="THU60267.1"/>
    </source>
</evidence>
<evidence type="ECO:0000256" key="4">
    <source>
        <dbReference type="ARBA" id="ARBA00022692"/>
    </source>
</evidence>
<dbReference type="Pfam" id="PF02990">
    <property type="entry name" value="EMP70"/>
    <property type="match status" value="1"/>
</dbReference>
<evidence type="ECO:0000256" key="3">
    <source>
        <dbReference type="ARBA" id="ARBA00005227"/>
    </source>
</evidence>
<keyword evidence="5" id="KW-0732">Signal</keyword>
<reference evidence="10 11" key="1">
    <citation type="journal article" date="2019" name="Nat. Plants">
        <title>Genome sequencing of Musa balbisiana reveals subgenome evolution and function divergence in polyploid bananas.</title>
        <authorList>
            <person name="Yao X."/>
        </authorList>
    </citation>
    <scope>NUCLEOTIDE SEQUENCE [LARGE SCALE GENOMIC DNA]</scope>
    <source>
        <strain evidence="11">cv. DH-PKW</strain>
        <tissue evidence="10">Leaves</tissue>
    </source>
</reference>
<evidence type="ECO:0000256" key="7">
    <source>
        <dbReference type="ARBA" id="ARBA00022989"/>
    </source>
</evidence>
<comment type="caution">
    <text evidence="10">The sequence shown here is derived from an EMBL/GenBank/DDBJ whole genome shotgun (WGS) entry which is preliminary data.</text>
</comment>
<organism evidence="10 11">
    <name type="scientific">Musa balbisiana</name>
    <name type="common">Banana</name>
    <dbReference type="NCBI Taxonomy" id="52838"/>
    <lineage>
        <taxon>Eukaryota</taxon>
        <taxon>Viridiplantae</taxon>
        <taxon>Streptophyta</taxon>
        <taxon>Embryophyta</taxon>
        <taxon>Tracheophyta</taxon>
        <taxon>Spermatophyta</taxon>
        <taxon>Magnoliopsida</taxon>
        <taxon>Liliopsida</taxon>
        <taxon>Zingiberales</taxon>
        <taxon>Musaceae</taxon>
        <taxon>Musa</taxon>
    </lineage>
</organism>
<evidence type="ECO:0000256" key="1">
    <source>
        <dbReference type="ARBA" id="ARBA00004337"/>
    </source>
</evidence>
<evidence type="ECO:0000256" key="9">
    <source>
        <dbReference type="RuleBase" id="RU363079"/>
    </source>
</evidence>
<keyword evidence="11" id="KW-1185">Reference proteome</keyword>